<comment type="caution">
    <text evidence="2">The sequence shown here is derived from an EMBL/GenBank/DDBJ whole genome shotgun (WGS) entry which is preliminary data.</text>
</comment>
<protein>
    <recommendedName>
        <fullName evidence="1">NAD(P)-binding domain-containing protein</fullName>
    </recommendedName>
</protein>
<dbReference type="PANTHER" id="PTHR43000">
    <property type="entry name" value="DTDP-D-GLUCOSE 4,6-DEHYDRATASE-RELATED"/>
    <property type="match status" value="1"/>
</dbReference>
<proteinExistence type="predicted"/>
<evidence type="ECO:0000259" key="1">
    <source>
        <dbReference type="Pfam" id="PF16363"/>
    </source>
</evidence>
<dbReference type="EMBL" id="LNQE01000799">
    <property type="protein sequence ID" value="KUG24915.1"/>
    <property type="molecule type" value="Genomic_DNA"/>
</dbReference>
<dbReference type="SUPFAM" id="SSF51735">
    <property type="entry name" value="NAD(P)-binding Rossmann-fold domains"/>
    <property type="match status" value="1"/>
</dbReference>
<dbReference type="InterPro" id="IPR013445">
    <property type="entry name" value="CDP_4_6_deHydtase"/>
</dbReference>
<evidence type="ECO:0000313" key="2">
    <source>
        <dbReference type="EMBL" id="KUG24915.1"/>
    </source>
</evidence>
<dbReference type="InterPro" id="IPR036291">
    <property type="entry name" value="NAD(P)-bd_dom_sf"/>
</dbReference>
<dbReference type="Pfam" id="PF16363">
    <property type="entry name" value="GDP_Man_Dehyd"/>
    <property type="match status" value="1"/>
</dbReference>
<organism evidence="2">
    <name type="scientific">hydrocarbon metagenome</name>
    <dbReference type="NCBI Taxonomy" id="938273"/>
    <lineage>
        <taxon>unclassified sequences</taxon>
        <taxon>metagenomes</taxon>
        <taxon>ecological metagenomes</taxon>
    </lineage>
</organism>
<dbReference type="NCBIfam" id="TIGR02622">
    <property type="entry name" value="CDP_4_6_dhtase"/>
    <property type="match status" value="1"/>
</dbReference>
<dbReference type="AlphaFoldDB" id="A0A0W8FXB9"/>
<reference evidence="2" key="1">
    <citation type="journal article" date="2015" name="Proc. Natl. Acad. Sci. U.S.A.">
        <title>Networks of energetic and metabolic interactions define dynamics in microbial communities.</title>
        <authorList>
            <person name="Embree M."/>
            <person name="Liu J.K."/>
            <person name="Al-Bassam M.M."/>
            <person name="Zengler K."/>
        </authorList>
    </citation>
    <scope>NUCLEOTIDE SEQUENCE</scope>
</reference>
<dbReference type="Gene3D" id="3.90.25.10">
    <property type="entry name" value="UDP-galactose 4-epimerase, domain 1"/>
    <property type="match status" value="1"/>
</dbReference>
<sequence>MFKNVFKNKKVLITGDTGFKGSWLAIWLKHLGAEVFGYSLPPKTKQDNFVVTNLDKEIEHLDGDIRNADKLLQYVQQVKPDLAFHLAAQPLVIDSYHDPKYTFETNLNGTVNFFEAVRLTDSVKVAINITSDKCYQNNEWVWGYRENDPMGGKDPYSASKGASELITQSYLHSFFQKDDTANIASARAGNVIGGGDWADYRIVPDFFNSIEKDEPLQLRYPEATRPWQHVLEPLSGYLNLAMKLFSGGKNFSGGWNFGPIGTTNQSVRTLVEKMIEYSGRGKYEAPEFNDKFHEAGLLNLDISKAMHQLNWKPTLDFEQTVKFTVDGYLLKSNEDILKARVSQIEQFYKIAKQQNITWTD</sequence>
<gene>
    <name evidence="2" type="ORF">ASZ90_005273</name>
</gene>
<feature type="domain" description="NAD(P)-binding" evidence="1">
    <location>
        <begin position="12"/>
        <end position="322"/>
    </location>
</feature>
<dbReference type="Gene3D" id="3.40.50.720">
    <property type="entry name" value="NAD(P)-binding Rossmann-like Domain"/>
    <property type="match status" value="1"/>
</dbReference>
<dbReference type="InterPro" id="IPR016040">
    <property type="entry name" value="NAD(P)-bd_dom"/>
</dbReference>
<name>A0A0W8FXB9_9ZZZZ</name>
<accession>A0A0W8FXB9</accession>